<evidence type="ECO:0000313" key="2">
    <source>
        <dbReference type="EMBL" id="OKS88754.1"/>
    </source>
</evidence>
<dbReference type="RefSeq" id="WP_074491296.1">
    <property type="nucleotide sequence ID" value="NZ_FPAM01000009.1"/>
</dbReference>
<evidence type="ECO:0000259" key="1">
    <source>
        <dbReference type="Pfam" id="PF20409"/>
    </source>
</evidence>
<dbReference type="OrthoDB" id="336094at2"/>
<dbReference type="InterPro" id="IPR032710">
    <property type="entry name" value="NTF2-like_dom_sf"/>
</dbReference>
<dbReference type="Pfam" id="PF20409">
    <property type="entry name" value="SnoaL_5"/>
    <property type="match status" value="1"/>
</dbReference>
<reference evidence="2 3" key="1">
    <citation type="submission" date="2016-11" db="EMBL/GenBank/DDBJ databases">
        <title>Whole Genome Sequencing of Mucilaginibacter polytrichastri RG4-7(T) isolated from the moss sample.</title>
        <authorList>
            <person name="Li Y."/>
        </authorList>
    </citation>
    <scope>NUCLEOTIDE SEQUENCE [LARGE SCALE GENOMIC DNA]</scope>
    <source>
        <strain evidence="2 3">RG4-7</strain>
    </source>
</reference>
<evidence type="ECO:0000313" key="3">
    <source>
        <dbReference type="Proteomes" id="UP000186720"/>
    </source>
</evidence>
<name>A0A1Q6A416_9SPHI</name>
<accession>A0A1Q6A416</accession>
<dbReference type="EMBL" id="MPPL01000001">
    <property type="protein sequence ID" value="OKS88754.1"/>
    <property type="molecule type" value="Genomic_DNA"/>
</dbReference>
<dbReference type="STRING" id="1302689.RG47T_4232"/>
<dbReference type="AlphaFoldDB" id="A0A1Q6A416"/>
<gene>
    <name evidence="2" type="ORF">RG47T_4232</name>
</gene>
<dbReference type="InterPro" id="IPR046860">
    <property type="entry name" value="SnoaL_5"/>
</dbReference>
<dbReference type="SUPFAM" id="SSF54427">
    <property type="entry name" value="NTF2-like"/>
    <property type="match status" value="1"/>
</dbReference>
<comment type="caution">
    <text evidence="2">The sequence shown here is derived from an EMBL/GenBank/DDBJ whole genome shotgun (WGS) entry which is preliminary data.</text>
</comment>
<organism evidence="2 3">
    <name type="scientific">Mucilaginibacter polytrichastri</name>
    <dbReference type="NCBI Taxonomy" id="1302689"/>
    <lineage>
        <taxon>Bacteria</taxon>
        <taxon>Pseudomonadati</taxon>
        <taxon>Bacteroidota</taxon>
        <taxon>Sphingobacteriia</taxon>
        <taxon>Sphingobacteriales</taxon>
        <taxon>Sphingobacteriaceae</taxon>
        <taxon>Mucilaginibacter</taxon>
    </lineage>
</organism>
<dbReference type="Gene3D" id="3.10.450.50">
    <property type="match status" value="1"/>
</dbReference>
<sequence>MEIKQIAEELVSLVREGKNKEAKEKFYSADIISIEGNGDKVEGIAAVYEKSNAWMSQIAEVHSASVTDPLVAADHFAIGIKMDITYKNGYRAVLDEIGVYDVNDGKIVAEQFFFKS</sequence>
<protein>
    <recommendedName>
        <fullName evidence="1">SnoaL-like domain-containing protein</fullName>
    </recommendedName>
</protein>
<dbReference type="Proteomes" id="UP000186720">
    <property type="component" value="Unassembled WGS sequence"/>
</dbReference>
<feature type="domain" description="SnoaL-like" evidence="1">
    <location>
        <begin position="3"/>
        <end position="114"/>
    </location>
</feature>
<keyword evidence="3" id="KW-1185">Reference proteome</keyword>
<proteinExistence type="predicted"/>